<keyword evidence="2" id="KW-1185">Reference proteome</keyword>
<reference evidence="1 2" key="1">
    <citation type="submission" date="2014-08" db="EMBL/GenBank/DDBJ databases">
        <title>Genome sequences of NCPPB Pectobacterium isolates.</title>
        <authorList>
            <person name="Glover R.H."/>
            <person name="Sapp M."/>
            <person name="Elphinstone J."/>
        </authorList>
    </citation>
    <scope>NUCLEOTIDE SEQUENCE [LARGE SCALE GENOMIC DNA]</scope>
    <source>
        <strain evidence="1 2">NCPPB3841</strain>
    </source>
</reference>
<organism evidence="1 2">
    <name type="scientific">Pectobacterium odoriferum</name>
    <dbReference type="NCBI Taxonomy" id="78398"/>
    <lineage>
        <taxon>Bacteria</taxon>
        <taxon>Pseudomonadati</taxon>
        <taxon>Pseudomonadota</taxon>
        <taxon>Gammaproteobacteria</taxon>
        <taxon>Enterobacterales</taxon>
        <taxon>Pectobacteriaceae</taxon>
        <taxon>Pectobacterium</taxon>
    </lineage>
</organism>
<evidence type="ECO:0000313" key="2">
    <source>
        <dbReference type="Proteomes" id="UP000029447"/>
    </source>
</evidence>
<sequence length="66" mass="7500">MLKRCSVILPSKEHTSEFRNEVLKLVKRIGIAAMTRKSELAAENACIKSQVREWDEELVSLQKGEA</sequence>
<evidence type="ECO:0000313" key="1">
    <source>
        <dbReference type="EMBL" id="KGA39288.1"/>
    </source>
</evidence>
<proteinExistence type="predicted"/>
<name>A0ABR4VIV0_9GAMM</name>
<dbReference type="EMBL" id="JQOF01000041">
    <property type="protein sequence ID" value="KGA39288.1"/>
    <property type="molecule type" value="Genomic_DNA"/>
</dbReference>
<dbReference type="Proteomes" id="UP000029447">
    <property type="component" value="Unassembled WGS sequence"/>
</dbReference>
<gene>
    <name evidence="1" type="ORF">KU75_23385</name>
</gene>
<comment type="caution">
    <text evidence="1">The sequence shown here is derived from an EMBL/GenBank/DDBJ whole genome shotgun (WGS) entry which is preliminary data.</text>
</comment>
<protein>
    <submittedName>
        <fullName evidence="1">Uncharacterized protein</fullName>
    </submittedName>
</protein>
<accession>A0ABR4VIV0</accession>